<organism evidence="2 3">
    <name type="scientific">Roseateles agri</name>
    <dbReference type="NCBI Taxonomy" id="3098619"/>
    <lineage>
        <taxon>Bacteria</taxon>
        <taxon>Pseudomonadati</taxon>
        <taxon>Pseudomonadota</taxon>
        <taxon>Betaproteobacteria</taxon>
        <taxon>Burkholderiales</taxon>
        <taxon>Sphaerotilaceae</taxon>
        <taxon>Roseateles</taxon>
    </lineage>
</organism>
<gene>
    <name evidence="2" type="ORF">SNE35_24285</name>
</gene>
<keyword evidence="3" id="KW-1185">Reference proteome</keyword>
<dbReference type="EMBL" id="JAXCLA010000008">
    <property type="protein sequence ID" value="MDY0747643.1"/>
    <property type="molecule type" value="Genomic_DNA"/>
</dbReference>
<protein>
    <submittedName>
        <fullName evidence="2">Uncharacterized protein</fullName>
    </submittedName>
</protein>
<sequence>MQNTNGDNTEAQRRPAACHDPANTLAPRAQHFRKQAVMSTTTPVHSETDSNQRFIDRQMAGVIEAILTHAYSLAHKGFIPAEREIAAYVDTFDEATLVHAIRKHPGAASTPVRTAPDEDVLRWARLVGRSAS</sequence>
<feature type="region of interest" description="Disordered" evidence="1">
    <location>
        <begin position="1"/>
        <end position="21"/>
    </location>
</feature>
<reference evidence="2 3" key="1">
    <citation type="submission" date="2023-11" db="EMBL/GenBank/DDBJ databases">
        <title>Paucibacter sp. nov., isolated from fresh soil in Korea.</title>
        <authorList>
            <person name="Le N.T.T."/>
        </authorList>
    </citation>
    <scope>NUCLEOTIDE SEQUENCE [LARGE SCALE GENOMIC DNA]</scope>
    <source>
        <strain evidence="2 3">R3-3</strain>
    </source>
</reference>
<name>A0ABU5DMY2_9BURK</name>
<evidence type="ECO:0000313" key="3">
    <source>
        <dbReference type="Proteomes" id="UP001285263"/>
    </source>
</evidence>
<evidence type="ECO:0000256" key="1">
    <source>
        <dbReference type="SAM" id="MobiDB-lite"/>
    </source>
</evidence>
<evidence type="ECO:0000313" key="2">
    <source>
        <dbReference type="EMBL" id="MDY0747643.1"/>
    </source>
</evidence>
<proteinExistence type="predicted"/>
<dbReference type="Proteomes" id="UP001285263">
    <property type="component" value="Unassembled WGS sequence"/>
</dbReference>
<accession>A0ABU5DMY2</accession>
<comment type="caution">
    <text evidence="2">The sequence shown here is derived from an EMBL/GenBank/DDBJ whole genome shotgun (WGS) entry which is preliminary data.</text>
</comment>
<dbReference type="RefSeq" id="WP_320425605.1">
    <property type="nucleotide sequence ID" value="NZ_JAXCLA010000008.1"/>
</dbReference>